<dbReference type="Proteomes" id="UP001217089">
    <property type="component" value="Unassembled WGS sequence"/>
</dbReference>
<feature type="non-terminal residue" evidence="2">
    <location>
        <position position="156"/>
    </location>
</feature>
<keyword evidence="1" id="KW-0812">Transmembrane</keyword>
<evidence type="ECO:0000313" key="3">
    <source>
        <dbReference type="Proteomes" id="UP001217089"/>
    </source>
</evidence>
<evidence type="ECO:0000256" key="1">
    <source>
        <dbReference type="SAM" id="Phobius"/>
    </source>
</evidence>
<keyword evidence="1" id="KW-0472">Membrane</keyword>
<keyword evidence="3" id="KW-1185">Reference proteome</keyword>
<accession>A0ABQ9ENH1</accession>
<organism evidence="2 3">
    <name type="scientific">Tegillarca granosa</name>
    <name type="common">Malaysian cockle</name>
    <name type="synonym">Anadara granosa</name>
    <dbReference type="NCBI Taxonomy" id="220873"/>
    <lineage>
        <taxon>Eukaryota</taxon>
        <taxon>Metazoa</taxon>
        <taxon>Spiralia</taxon>
        <taxon>Lophotrochozoa</taxon>
        <taxon>Mollusca</taxon>
        <taxon>Bivalvia</taxon>
        <taxon>Autobranchia</taxon>
        <taxon>Pteriomorphia</taxon>
        <taxon>Arcoida</taxon>
        <taxon>Arcoidea</taxon>
        <taxon>Arcidae</taxon>
        <taxon>Tegillarca</taxon>
    </lineage>
</organism>
<comment type="caution">
    <text evidence="2">The sequence shown here is derived from an EMBL/GenBank/DDBJ whole genome shotgun (WGS) entry which is preliminary data.</text>
</comment>
<feature type="transmembrane region" description="Helical" evidence="1">
    <location>
        <begin position="12"/>
        <end position="29"/>
    </location>
</feature>
<keyword evidence="1" id="KW-1133">Transmembrane helix</keyword>
<dbReference type="EMBL" id="JARBDR010000813">
    <property type="protein sequence ID" value="KAJ8305926.1"/>
    <property type="molecule type" value="Genomic_DNA"/>
</dbReference>
<feature type="transmembrane region" description="Helical" evidence="1">
    <location>
        <begin position="69"/>
        <end position="88"/>
    </location>
</feature>
<proteinExistence type="predicted"/>
<protein>
    <submittedName>
        <fullName evidence="2">Uncharacterized protein</fullName>
    </submittedName>
</protein>
<feature type="transmembrane region" description="Helical" evidence="1">
    <location>
        <begin position="35"/>
        <end position="57"/>
    </location>
</feature>
<gene>
    <name evidence="2" type="ORF">KUTeg_016471</name>
</gene>
<sequence length="156" mass="19211">MTYILAYSLEIEIVYMYIYFFNWLVLKLFDYIQSFFLKLVFFFIIHTIPVKIIFCKVWKKNYLCIWERLRFMAAFIFSFIFIIVFYIAHHIIKIHAVCMKYTVNTIINCQIMRLESNVHRKYMPHMKLNSLGTIEDVRYQLFFSKVRKVERKGEHE</sequence>
<name>A0ABQ9ENH1_TEGGR</name>
<evidence type="ECO:0000313" key="2">
    <source>
        <dbReference type="EMBL" id="KAJ8305926.1"/>
    </source>
</evidence>
<reference evidence="2 3" key="1">
    <citation type="submission" date="2022-12" db="EMBL/GenBank/DDBJ databases">
        <title>Chromosome-level genome of Tegillarca granosa.</title>
        <authorList>
            <person name="Kim J."/>
        </authorList>
    </citation>
    <scope>NUCLEOTIDE SEQUENCE [LARGE SCALE GENOMIC DNA]</scope>
    <source>
        <strain evidence="2">Teg-2019</strain>
        <tissue evidence="2">Adductor muscle</tissue>
    </source>
</reference>